<proteinExistence type="predicted"/>
<dbReference type="RefSeq" id="WP_166234178.1">
    <property type="nucleotide sequence ID" value="NZ_CP049865.1"/>
</dbReference>
<dbReference type="Proteomes" id="UP000501058">
    <property type="component" value="Chromosome"/>
</dbReference>
<dbReference type="KEGG" id="prv:G7070_13595"/>
<reference evidence="1 2" key="1">
    <citation type="submission" date="2020-03" db="EMBL/GenBank/DDBJ databases">
        <title>Propioniciclava sp. nov., isolated from Hydrophilus acuminatus.</title>
        <authorList>
            <person name="Hyun D.-W."/>
            <person name="Bae J.-W."/>
        </authorList>
    </citation>
    <scope>NUCLEOTIDE SEQUENCE [LARGE SCALE GENOMIC DNA]</scope>
    <source>
        <strain evidence="1 2">HDW11</strain>
    </source>
</reference>
<name>A0A6G7Y915_9ACTN</name>
<evidence type="ECO:0000313" key="2">
    <source>
        <dbReference type="Proteomes" id="UP000501058"/>
    </source>
</evidence>
<organism evidence="1 2">
    <name type="scientific">Propioniciclava coleopterorum</name>
    <dbReference type="NCBI Taxonomy" id="2714937"/>
    <lineage>
        <taxon>Bacteria</taxon>
        <taxon>Bacillati</taxon>
        <taxon>Actinomycetota</taxon>
        <taxon>Actinomycetes</taxon>
        <taxon>Propionibacteriales</taxon>
        <taxon>Propionibacteriaceae</taxon>
        <taxon>Propioniciclava</taxon>
    </lineage>
</organism>
<dbReference type="AlphaFoldDB" id="A0A6G7Y915"/>
<accession>A0A6G7Y915</accession>
<keyword evidence="2" id="KW-1185">Reference proteome</keyword>
<evidence type="ECO:0000313" key="1">
    <source>
        <dbReference type="EMBL" id="QIK73107.1"/>
    </source>
</evidence>
<dbReference type="EMBL" id="CP049865">
    <property type="protein sequence ID" value="QIK73107.1"/>
    <property type="molecule type" value="Genomic_DNA"/>
</dbReference>
<sequence>MEWVASLLVIATIVVLASMGRVRKPRVLPQVPGVHPDDVRELTALGERLVRERRAERACVLAERVRMIRARGVPVRAMTPSRVDDQWLLRFADGSVLVVQGRRSADPWLVVRQLVGGTVELSDHRYEQGRLLLTLDAGPRRPEFIALGEA</sequence>
<gene>
    <name evidence="1" type="ORF">G7070_13595</name>
</gene>
<protein>
    <submittedName>
        <fullName evidence="1">Uncharacterized protein</fullName>
    </submittedName>
</protein>